<feature type="domain" description="Carboxymuconolactone decarboxylase-like" evidence="1">
    <location>
        <begin position="23"/>
        <end position="104"/>
    </location>
</feature>
<dbReference type="Gene3D" id="1.20.1290.10">
    <property type="entry name" value="AhpD-like"/>
    <property type="match status" value="1"/>
</dbReference>
<dbReference type="EMBL" id="JACBXQ010000005">
    <property type="protein sequence ID" value="MBG9986967.1"/>
    <property type="molecule type" value="Genomic_DNA"/>
</dbReference>
<dbReference type="Pfam" id="PF02627">
    <property type="entry name" value="CMD"/>
    <property type="match status" value="1"/>
</dbReference>
<gene>
    <name evidence="2" type="ORF">HZY91_08705</name>
</gene>
<evidence type="ECO:0000313" key="2">
    <source>
        <dbReference type="EMBL" id="MBG9986967.1"/>
    </source>
</evidence>
<dbReference type="InterPro" id="IPR004675">
    <property type="entry name" value="AhpD_core"/>
</dbReference>
<proteinExistence type="predicted"/>
<comment type="caution">
    <text evidence="2">The sequence shown here is derived from an EMBL/GenBank/DDBJ whole genome shotgun (WGS) entry which is preliminary data.</text>
</comment>
<evidence type="ECO:0000259" key="1">
    <source>
        <dbReference type="Pfam" id="PF02627"/>
    </source>
</evidence>
<dbReference type="Proteomes" id="UP000721415">
    <property type="component" value="Unassembled WGS sequence"/>
</dbReference>
<reference evidence="2 3" key="1">
    <citation type="submission" date="2020-07" db="EMBL/GenBank/DDBJ databases">
        <title>Facklamia lactis sp. nov., isolated from raw milk.</title>
        <authorList>
            <person name="Doll E.V."/>
            <person name="Huptas C."/>
            <person name="Staib L."/>
            <person name="Wenning M."/>
            <person name="Scherer S."/>
        </authorList>
    </citation>
    <scope>NUCLEOTIDE SEQUENCE [LARGE SCALE GENOMIC DNA]</scope>
    <source>
        <strain evidence="2 3">DSM 111018</strain>
    </source>
</reference>
<dbReference type="InterPro" id="IPR003779">
    <property type="entry name" value="CMD-like"/>
</dbReference>
<name>A0ABS0LSD7_9LACT</name>
<organism evidence="2 3">
    <name type="scientific">Facklamia lactis</name>
    <dbReference type="NCBI Taxonomy" id="2749967"/>
    <lineage>
        <taxon>Bacteria</taxon>
        <taxon>Bacillati</taxon>
        <taxon>Bacillota</taxon>
        <taxon>Bacilli</taxon>
        <taxon>Lactobacillales</taxon>
        <taxon>Aerococcaceae</taxon>
        <taxon>Facklamia</taxon>
    </lineage>
</organism>
<dbReference type="RefSeq" id="WP_197115883.1">
    <property type="nucleotide sequence ID" value="NZ_JACBXQ010000005.1"/>
</dbReference>
<dbReference type="NCBIfam" id="TIGR00778">
    <property type="entry name" value="ahpD_dom"/>
    <property type="match status" value="1"/>
</dbReference>
<dbReference type="PANTHER" id="PTHR33930:SF2">
    <property type="entry name" value="BLR3452 PROTEIN"/>
    <property type="match status" value="1"/>
</dbReference>
<keyword evidence="3" id="KW-1185">Reference proteome</keyword>
<evidence type="ECO:0000313" key="3">
    <source>
        <dbReference type="Proteomes" id="UP000721415"/>
    </source>
</evidence>
<sequence length="112" mass="12224">MTDFKDTLQNCMGNTGELAKISPDFFKANDELTKIAYASETLDMKTKELIFLSFAIAKQCESCIAVHVSKYIEAGGDRESLAELANLSILMDGGPGMVYSGKVLEAFDQLSQ</sequence>
<protein>
    <submittedName>
        <fullName evidence="2">Carboxymuconolactone decarboxylase family protein</fullName>
    </submittedName>
</protein>
<dbReference type="SUPFAM" id="SSF69118">
    <property type="entry name" value="AhpD-like"/>
    <property type="match status" value="1"/>
</dbReference>
<dbReference type="PANTHER" id="PTHR33930">
    <property type="entry name" value="ALKYL HYDROPEROXIDE REDUCTASE AHPD"/>
    <property type="match status" value="1"/>
</dbReference>
<accession>A0ABS0LSD7</accession>
<dbReference type="InterPro" id="IPR029032">
    <property type="entry name" value="AhpD-like"/>
</dbReference>